<name>A0A2I1HEG2_9GLOM</name>
<evidence type="ECO:0000313" key="1">
    <source>
        <dbReference type="EMBL" id="PKY57235.1"/>
    </source>
</evidence>
<sequence>MNRSKRITRVYASIPKLRVRATNKQRDDEYGISSISNNVLAYSRPENANLLSEESTVSHIPLLNDEQIQQIQLLNDVEVASVNYNNEVLNDGDNEILVNNGNDILDNSEPIFNAMDEEFVGNGEPLLDIVEDSEPEEDPLINAEILEESSNFKGFDGEYGPYFPNFTSAMLFIWITKHMISTSAYEDLAKILIHPKYQKEDVTTNIRQIRKWRNRLPLAKVCQHDVPLHMQWIPSTYESTRKAFTISPLTHLERILNNPILMSNMYFGPGVVTNERREFWHGEFWQDSPMFGENEIRSNNKVYKAGDYLVYYKQLSTYMCRVRGVVVDETDGNMLKLKVDQLVSHENLPNCRSTDNRHIRGNGKELWLVEGKAKFINPQNIERHITVWLRDMPEPEEYDYYIQEIVYLFNGKWKYRNIIMRHHLPYEYITITQPPPSQRHLPIMKIFLDIYVDDFGTFRNVYHSLGGVYLQIGNMLQSHRKSLKNHFLIGFVPFGANFEDFIKPILQDIKRLESGLVMKTINGDVWIIGGLGCVTADLPQGNDIAGIKRHGANHGCRTCNVSHDQLTSLNYNYIENARFNQQTEERLIEIKNQYAKTRKEQLSTEYGISNPGSFNVLKWDRHIQTPQDAYHSMAGKARTLLEATFNVFNAIGEKEFLKHWKYIEKPTNWSRMPNPIQHRQSFMFSDVLRITMLMPFILRRFLKSHHIKTEALNNWHEKLGIRQNSAVLKLCSCWAIEAKLLKLAFSVTITNNIQQEFQRLLKEEHEILIQARQNYFFLHIFNKILFPNIFTNLPNLHINVHLLQHMCNFATLVNTAVGIKEMVHRIFKAMVPHINCKVVELDLTRRYNTVQALRHLIDGWIDPRFSIETNALNNLTKDPILYSILSDWYATESPFTFTSIQNNDNESDDITFGVSNFKNIIDISLKDQWSAKKVECKGILKKLDDNHPFYRDLYRAYADYLNSSAAILNKNMEFYSSISYTVIKDNQEPVRLKLHIGDIVDLNEESEGVAYAKIEFIIQHKANNGQYYTFFLFNWFQATNYVDSISRCPLYNIQKPEESQWFRIFPINFIDHVPQVHFIYDCKSTCNSCNTKHDEANRSYILNSFYYTAV</sequence>
<evidence type="ECO:0008006" key="3">
    <source>
        <dbReference type="Google" id="ProtNLM"/>
    </source>
</evidence>
<keyword evidence="2" id="KW-1185">Reference proteome</keyword>
<protein>
    <recommendedName>
        <fullName evidence="3">BAH domain-containing protein</fullName>
    </recommendedName>
</protein>
<organism evidence="1 2">
    <name type="scientific">Rhizophagus irregularis</name>
    <dbReference type="NCBI Taxonomy" id="588596"/>
    <lineage>
        <taxon>Eukaryota</taxon>
        <taxon>Fungi</taxon>
        <taxon>Fungi incertae sedis</taxon>
        <taxon>Mucoromycota</taxon>
        <taxon>Glomeromycotina</taxon>
        <taxon>Glomeromycetes</taxon>
        <taxon>Glomerales</taxon>
        <taxon>Glomeraceae</taxon>
        <taxon>Rhizophagus</taxon>
    </lineage>
</organism>
<reference evidence="1 2" key="1">
    <citation type="submission" date="2015-10" db="EMBL/GenBank/DDBJ databases">
        <title>Genome analyses suggest a sexual origin of heterokaryosis in a supposedly ancient asexual fungus.</title>
        <authorList>
            <person name="Ropars J."/>
            <person name="Sedzielewska K."/>
            <person name="Noel J."/>
            <person name="Charron P."/>
            <person name="Farinelli L."/>
            <person name="Marton T."/>
            <person name="Kruger M."/>
            <person name="Pelin A."/>
            <person name="Brachmann A."/>
            <person name="Corradi N."/>
        </authorList>
    </citation>
    <scope>NUCLEOTIDE SEQUENCE [LARGE SCALE GENOMIC DNA]</scope>
    <source>
        <strain evidence="1 2">A4</strain>
    </source>
</reference>
<dbReference type="VEuPathDB" id="FungiDB:RhiirFUN_005224"/>
<dbReference type="VEuPathDB" id="FungiDB:FUN_024024"/>
<comment type="caution">
    <text evidence="1">The sequence shown here is derived from an EMBL/GenBank/DDBJ whole genome shotgun (WGS) entry which is preliminary data.</text>
</comment>
<dbReference type="EMBL" id="LLXI01002481">
    <property type="protein sequence ID" value="PKY57235.1"/>
    <property type="molecule type" value="Genomic_DNA"/>
</dbReference>
<dbReference type="VEuPathDB" id="FungiDB:RhiirA1_446940"/>
<gene>
    <name evidence="1" type="ORF">RhiirA4_509393</name>
</gene>
<proteinExistence type="predicted"/>
<dbReference type="Proteomes" id="UP000234323">
    <property type="component" value="Unassembled WGS sequence"/>
</dbReference>
<evidence type="ECO:0000313" key="2">
    <source>
        <dbReference type="Proteomes" id="UP000234323"/>
    </source>
</evidence>
<accession>A0A2I1HEG2</accession>
<dbReference type="AlphaFoldDB" id="A0A2I1HEG2"/>